<name>A0A8S1MWP8_9CILI</name>
<sequence length="62" mass="7858">MMKLRIIIKEWCYTIQIDMRKKFNVIIRLYSQDQILKRRIVIRVIQKTFNYQGWHYLQQLNQ</sequence>
<dbReference type="AlphaFoldDB" id="A0A8S1MWP8"/>
<keyword evidence="2" id="KW-1185">Reference proteome</keyword>
<evidence type="ECO:0000313" key="1">
    <source>
        <dbReference type="EMBL" id="CAD8079284.1"/>
    </source>
</evidence>
<comment type="caution">
    <text evidence="1">The sequence shown here is derived from an EMBL/GenBank/DDBJ whole genome shotgun (WGS) entry which is preliminary data.</text>
</comment>
<dbReference type="Proteomes" id="UP000692954">
    <property type="component" value="Unassembled WGS sequence"/>
</dbReference>
<proteinExistence type="predicted"/>
<organism evidence="1 2">
    <name type="scientific">Paramecium sonneborni</name>
    <dbReference type="NCBI Taxonomy" id="65129"/>
    <lineage>
        <taxon>Eukaryota</taxon>
        <taxon>Sar</taxon>
        <taxon>Alveolata</taxon>
        <taxon>Ciliophora</taxon>
        <taxon>Intramacronucleata</taxon>
        <taxon>Oligohymenophorea</taxon>
        <taxon>Peniculida</taxon>
        <taxon>Parameciidae</taxon>
        <taxon>Paramecium</taxon>
    </lineage>
</organism>
<gene>
    <name evidence="1" type="ORF">PSON_ATCC_30995.1.T0390005</name>
</gene>
<reference evidence="1" key="1">
    <citation type="submission" date="2021-01" db="EMBL/GenBank/DDBJ databases">
        <authorList>
            <consortium name="Genoscope - CEA"/>
            <person name="William W."/>
        </authorList>
    </citation>
    <scope>NUCLEOTIDE SEQUENCE</scope>
</reference>
<protein>
    <submittedName>
        <fullName evidence="1">Uncharacterized protein</fullName>
    </submittedName>
</protein>
<accession>A0A8S1MWP8</accession>
<dbReference type="EMBL" id="CAJJDN010000039">
    <property type="protein sequence ID" value="CAD8079284.1"/>
    <property type="molecule type" value="Genomic_DNA"/>
</dbReference>
<evidence type="ECO:0000313" key="2">
    <source>
        <dbReference type="Proteomes" id="UP000692954"/>
    </source>
</evidence>